<dbReference type="PROSITE" id="PS00765">
    <property type="entry name" value="P_GLUCOSE_ISOMERASE_1"/>
    <property type="match status" value="1"/>
</dbReference>
<name>A0A1I1EBC4_9GAMM</name>
<organism evidence="10 11">
    <name type="scientific">Marinospirillum celere</name>
    <dbReference type="NCBI Taxonomy" id="1122252"/>
    <lineage>
        <taxon>Bacteria</taxon>
        <taxon>Pseudomonadati</taxon>
        <taxon>Pseudomonadota</taxon>
        <taxon>Gammaproteobacteria</taxon>
        <taxon>Oceanospirillales</taxon>
        <taxon>Oceanospirillaceae</taxon>
        <taxon>Marinospirillum</taxon>
    </lineage>
</organism>
<dbReference type="STRING" id="1122252.SAMN05660443_0462"/>
<evidence type="ECO:0000256" key="7">
    <source>
        <dbReference type="HAMAP-Rule" id="MF_00473"/>
    </source>
</evidence>
<dbReference type="RefSeq" id="WP_091958532.1">
    <property type="nucleotide sequence ID" value="NZ_FOLH01000001.1"/>
</dbReference>
<feature type="active site" evidence="7">
    <location>
        <position position="383"/>
    </location>
</feature>
<evidence type="ECO:0000256" key="9">
    <source>
        <dbReference type="SAM" id="MobiDB-lite"/>
    </source>
</evidence>
<dbReference type="NCBIfam" id="NF001211">
    <property type="entry name" value="PRK00179.1"/>
    <property type="match status" value="1"/>
</dbReference>
<dbReference type="EC" id="5.3.1.9" evidence="7"/>
<keyword evidence="11" id="KW-1185">Reference proteome</keyword>
<dbReference type="InterPro" id="IPR046348">
    <property type="entry name" value="SIS_dom_sf"/>
</dbReference>
<dbReference type="GO" id="GO:0004347">
    <property type="term" value="F:glucose-6-phosphate isomerase activity"/>
    <property type="evidence" value="ECO:0007669"/>
    <property type="project" value="UniProtKB-UniRule"/>
</dbReference>
<evidence type="ECO:0000256" key="6">
    <source>
        <dbReference type="ARBA" id="ARBA00029321"/>
    </source>
</evidence>
<dbReference type="Proteomes" id="UP000199058">
    <property type="component" value="Unassembled WGS sequence"/>
</dbReference>
<dbReference type="CDD" id="cd05016">
    <property type="entry name" value="SIS_PGI_2"/>
    <property type="match status" value="1"/>
</dbReference>
<dbReference type="GO" id="GO:0005829">
    <property type="term" value="C:cytosol"/>
    <property type="evidence" value="ECO:0007669"/>
    <property type="project" value="TreeGrafter"/>
</dbReference>
<dbReference type="InterPro" id="IPR001672">
    <property type="entry name" value="G6P_Isomerase"/>
</dbReference>
<evidence type="ECO:0000256" key="4">
    <source>
        <dbReference type="ARBA" id="ARBA00023152"/>
    </source>
</evidence>
<feature type="compositionally biased region" description="Basic and acidic residues" evidence="9">
    <location>
        <begin position="602"/>
        <end position="611"/>
    </location>
</feature>
<feature type="region of interest" description="Disordered" evidence="9">
    <location>
        <begin position="516"/>
        <end position="558"/>
    </location>
</feature>
<feature type="region of interest" description="Disordered" evidence="9">
    <location>
        <begin position="577"/>
        <end position="611"/>
    </location>
</feature>
<dbReference type="GO" id="GO:0006094">
    <property type="term" value="P:gluconeogenesis"/>
    <property type="evidence" value="ECO:0007669"/>
    <property type="project" value="UniProtKB-UniRule"/>
</dbReference>
<dbReference type="InterPro" id="IPR023096">
    <property type="entry name" value="G6P_Isomerase_C"/>
</dbReference>
<dbReference type="CDD" id="cd05015">
    <property type="entry name" value="SIS_PGI_1"/>
    <property type="match status" value="1"/>
</dbReference>
<dbReference type="OrthoDB" id="140919at2"/>
<evidence type="ECO:0000256" key="8">
    <source>
        <dbReference type="RuleBase" id="RU000612"/>
    </source>
</evidence>
<evidence type="ECO:0000313" key="11">
    <source>
        <dbReference type="Proteomes" id="UP000199058"/>
    </source>
</evidence>
<feature type="compositionally biased region" description="Polar residues" evidence="9">
    <location>
        <begin position="547"/>
        <end position="558"/>
    </location>
</feature>
<comment type="catalytic activity">
    <reaction evidence="6 7 8">
        <text>alpha-D-glucose 6-phosphate = beta-D-fructose 6-phosphate</text>
        <dbReference type="Rhea" id="RHEA:11816"/>
        <dbReference type="ChEBI" id="CHEBI:57634"/>
        <dbReference type="ChEBI" id="CHEBI:58225"/>
        <dbReference type="EC" id="5.3.1.9"/>
    </reaction>
</comment>
<dbReference type="PANTHER" id="PTHR11469:SF1">
    <property type="entry name" value="GLUCOSE-6-PHOSPHATE ISOMERASE"/>
    <property type="match status" value="1"/>
</dbReference>
<evidence type="ECO:0000256" key="1">
    <source>
        <dbReference type="ARBA" id="ARBA00004926"/>
    </source>
</evidence>
<comment type="subcellular location">
    <subcellularLocation>
        <location evidence="7">Cytoplasm</location>
    </subcellularLocation>
</comment>
<dbReference type="GO" id="GO:0048029">
    <property type="term" value="F:monosaccharide binding"/>
    <property type="evidence" value="ECO:0007669"/>
    <property type="project" value="TreeGrafter"/>
</dbReference>
<proteinExistence type="inferred from homology"/>
<feature type="active site" evidence="7">
    <location>
        <position position="505"/>
    </location>
</feature>
<keyword evidence="5 7" id="KW-0413">Isomerase</keyword>
<accession>A0A1I1EBC4</accession>
<comment type="pathway">
    <text evidence="7">Carbohydrate biosynthesis; gluconeogenesis.</text>
</comment>
<dbReference type="SUPFAM" id="SSF53697">
    <property type="entry name" value="SIS domain"/>
    <property type="match status" value="1"/>
</dbReference>
<comment type="similarity">
    <text evidence="2 7 8">Belongs to the GPI family.</text>
</comment>
<dbReference type="UniPathway" id="UPA00138"/>
<reference evidence="10 11" key="1">
    <citation type="submission" date="2016-10" db="EMBL/GenBank/DDBJ databases">
        <authorList>
            <person name="de Groot N.N."/>
        </authorList>
    </citation>
    <scope>NUCLEOTIDE SEQUENCE [LARGE SCALE GENOMIC DNA]</scope>
    <source>
        <strain evidence="10 11">DSM 18438</strain>
    </source>
</reference>
<dbReference type="GO" id="GO:0097367">
    <property type="term" value="F:carbohydrate derivative binding"/>
    <property type="evidence" value="ECO:0007669"/>
    <property type="project" value="InterPro"/>
</dbReference>
<evidence type="ECO:0000313" key="10">
    <source>
        <dbReference type="EMBL" id="SFB83902.1"/>
    </source>
</evidence>
<dbReference type="AlphaFoldDB" id="A0A1I1EBC4"/>
<dbReference type="InterPro" id="IPR035476">
    <property type="entry name" value="SIS_PGI_1"/>
</dbReference>
<dbReference type="InterPro" id="IPR035482">
    <property type="entry name" value="SIS_PGI_2"/>
</dbReference>
<evidence type="ECO:0000256" key="3">
    <source>
        <dbReference type="ARBA" id="ARBA00022432"/>
    </source>
</evidence>
<dbReference type="Gene3D" id="3.40.50.10490">
    <property type="entry name" value="Glucose-6-phosphate isomerase like protein, domain 1"/>
    <property type="match status" value="2"/>
</dbReference>
<evidence type="ECO:0000256" key="5">
    <source>
        <dbReference type="ARBA" id="ARBA00023235"/>
    </source>
</evidence>
<evidence type="ECO:0000256" key="2">
    <source>
        <dbReference type="ARBA" id="ARBA00006604"/>
    </source>
</evidence>
<keyword evidence="4 7" id="KW-0324">Glycolysis</keyword>
<dbReference type="PROSITE" id="PS51463">
    <property type="entry name" value="P_GLUCOSE_ISOMERASE_3"/>
    <property type="match status" value="1"/>
</dbReference>
<gene>
    <name evidence="7" type="primary">pgi</name>
    <name evidence="10" type="ORF">SAMN05660443_0462</name>
</gene>
<feature type="active site" description="Proton donor" evidence="7">
    <location>
        <position position="352"/>
    </location>
</feature>
<comment type="function">
    <text evidence="7">Catalyzes the reversible isomerization of glucose-6-phosphate to fructose-6-phosphate.</text>
</comment>
<dbReference type="HAMAP" id="MF_00473">
    <property type="entry name" value="G6P_isomerase"/>
    <property type="match status" value="1"/>
</dbReference>
<dbReference type="InterPro" id="IPR018189">
    <property type="entry name" value="Phosphoglucose_isomerase_CS"/>
</dbReference>
<keyword evidence="7" id="KW-0963">Cytoplasm</keyword>
<comment type="pathway">
    <text evidence="1 7 8">Carbohydrate degradation; glycolysis; D-glyceraldehyde 3-phosphate and glycerone phosphate from D-glucose: step 2/4.</text>
</comment>
<dbReference type="Gene3D" id="1.10.1390.10">
    <property type="match status" value="1"/>
</dbReference>
<dbReference type="PRINTS" id="PR00662">
    <property type="entry name" value="G6PISOMERASE"/>
</dbReference>
<dbReference type="EMBL" id="FOLH01000001">
    <property type="protein sequence ID" value="SFB83902.1"/>
    <property type="molecule type" value="Genomic_DNA"/>
</dbReference>
<keyword evidence="3 7" id="KW-0312">Gluconeogenesis</keyword>
<dbReference type="PROSITE" id="PS00174">
    <property type="entry name" value="P_GLUCOSE_ISOMERASE_2"/>
    <property type="match status" value="1"/>
</dbReference>
<dbReference type="GO" id="GO:0051156">
    <property type="term" value="P:glucose 6-phosphate metabolic process"/>
    <property type="evidence" value="ECO:0007669"/>
    <property type="project" value="TreeGrafter"/>
</dbReference>
<dbReference type="PANTHER" id="PTHR11469">
    <property type="entry name" value="GLUCOSE-6-PHOSPHATE ISOMERASE"/>
    <property type="match status" value="1"/>
</dbReference>
<dbReference type="GO" id="GO:0006096">
    <property type="term" value="P:glycolytic process"/>
    <property type="evidence" value="ECO:0007669"/>
    <property type="project" value="UniProtKB-UniRule"/>
</dbReference>
<sequence>MSQELLTQRSAFANLQALANQKKKLVDLFSEDSRRAQKMTVSAGSMTLDFSKQRVTGEVLEALEKLALEAKLPSRIKALFAGEKVNISEDRAALHTALRAPADKRPEGLDAVDEQLERMAVLVEKVQSGVWRGFSGKRITDVVNLGVGGSDLGPLMVTQALREFTQPEARSLKVHFASTIDGSQLFDLLDHLNPETTLFCIASKSFTTIDTLSNADTVRSWLGSYCPDSELLHRCHFIGMSASREKMTAWGLPEANQLYFWDWVGGRFSLWATIGLPIALSLGMSVFRELLAGAHELDEHFRSAAPLENLPMMMALLGVWNVNFLDIRAHAILPYDGRLKYFPSYLEQLEMESNGKSVTSDGQPLDYATCPVLWGEIGANAQHAFYQLLHQGTQAVASDFIIAASRYDNACEFAHYEQLVAQHELNIANCLAQSRVLALGNAAVEPTDNPFRHYPGNQPSSTLILERLDARSLGALIATYEHKVYAQACLWGINPFDQWGVELGKQVAQQLQPLLNGSSSERTPTKPVGAHPNPVGAHPNPVGAHSVSDSRSGLRSHNLDLDSSTINLAQLIESYRAGSSSERTPTESVGALTNPVGAHSVSDNHPKGGQS</sequence>
<dbReference type="Pfam" id="PF00342">
    <property type="entry name" value="PGI"/>
    <property type="match status" value="1"/>
</dbReference>
<feature type="compositionally biased region" description="Polar residues" evidence="9">
    <location>
        <begin position="577"/>
        <end position="587"/>
    </location>
</feature>
<dbReference type="UniPathway" id="UPA00109">
    <property type="reaction ID" value="UER00181"/>
</dbReference>
<protein>
    <recommendedName>
        <fullName evidence="7">Glucose-6-phosphate isomerase</fullName>
        <shortName evidence="7">GPI</shortName>
        <ecNumber evidence="7">5.3.1.9</ecNumber>
    </recommendedName>
    <alternativeName>
        <fullName evidence="7">Phosphoglucose isomerase</fullName>
        <shortName evidence="7">PGI</shortName>
    </alternativeName>
    <alternativeName>
        <fullName evidence="7">Phosphohexose isomerase</fullName>
        <shortName evidence="7">PHI</shortName>
    </alternativeName>
</protein>